<name>F8PH89_SERL3</name>
<dbReference type="Proteomes" id="UP000008063">
    <property type="component" value="Unassembled WGS sequence"/>
</dbReference>
<dbReference type="HOGENOM" id="CLU_2086261_0_0_1"/>
<reference evidence="3" key="1">
    <citation type="journal article" date="2011" name="Science">
        <title>The plant cell wall-decomposing machinery underlies the functional diversity of forest fungi.</title>
        <authorList>
            <person name="Eastwood D.C."/>
            <person name="Floudas D."/>
            <person name="Binder M."/>
            <person name="Majcherczyk A."/>
            <person name="Schneider P."/>
            <person name="Aerts A."/>
            <person name="Asiegbu F.O."/>
            <person name="Baker S.E."/>
            <person name="Barry K."/>
            <person name="Bendiksby M."/>
            <person name="Blumentritt M."/>
            <person name="Coutinho P.M."/>
            <person name="Cullen D."/>
            <person name="de Vries R.P."/>
            <person name="Gathman A."/>
            <person name="Goodell B."/>
            <person name="Henrissat B."/>
            <person name="Ihrmark K."/>
            <person name="Kauserud H."/>
            <person name="Kohler A."/>
            <person name="LaButti K."/>
            <person name="Lapidus A."/>
            <person name="Lavin J.L."/>
            <person name="Lee Y.-H."/>
            <person name="Lindquist E."/>
            <person name="Lilly W."/>
            <person name="Lucas S."/>
            <person name="Morin E."/>
            <person name="Murat C."/>
            <person name="Oguiza J.A."/>
            <person name="Park J."/>
            <person name="Pisabarro A.G."/>
            <person name="Riley R."/>
            <person name="Rosling A."/>
            <person name="Salamov A."/>
            <person name="Schmidt O."/>
            <person name="Schmutz J."/>
            <person name="Skrede I."/>
            <person name="Stenlid J."/>
            <person name="Wiebenga A."/>
            <person name="Xie X."/>
            <person name="Kuees U."/>
            <person name="Hibbett D.S."/>
            <person name="Hoffmeister D."/>
            <person name="Hoegberg N."/>
            <person name="Martin F."/>
            <person name="Grigoriev I.V."/>
            <person name="Watkinson S.C."/>
        </authorList>
    </citation>
    <scope>NUCLEOTIDE SEQUENCE [LARGE SCALE GENOMIC DNA]</scope>
    <source>
        <strain evidence="3">strain S7.3</strain>
    </source>
</reference>
<protein>
    <submittedName>
        <fullName evidence="2">Uncharacterized protein</fullName>
    </submittedName>
</protein>
<keyword evidence="1" id="KW-0472">Membrane</keyword>
<proteinExistence type="predicted"/>
<dbReference type="InParanoid" id="F8PH89"/>
<dbReference type="EMBL" id="GL945474">
    <property type="protein sequence ID" value="EGO04473.1"/>
    <property type="molecule type" value="Genomic_DNA"/>
</dbReference>
<evidence type="ECO:0000256" key="1">
    <source>
        <dbReference type="SAM" id="Phobius"/>
    </source>
</evidence>
<keyword evidence="1" id="KW-1133">Transmembrane helix</keyword>
<organism evidence="3">
    <name type="scientific">Serpula lacrymans var. lacrymans (strain S7.3)</name>
    <name type="common">Dry rot fungus</name>
    <dbReference type="NCBI Taxonomy" id="936435"/>
    <lineage>
        <taxon>Eukaryota</taxon>
        <taxon>Fungi</taxon>
        <taxon>Dikarya</taxon>
        <taxon>Basidiomycota</taxon>
        <taxon>Agaricomycotina</taxon>
        <taxon>Agaricomycetes</taxon>
        <taxon>Agaricomycetidae</taxon>
        <taxon>Boletales</taxon>
        <taxon>Coniophorineae</taxon>
        <taxon>Serpulaceae</taxon>
        <taxon>Serpula</taxon>
    </lineage>
</organism>
<keyword evidence="1" id="KW-0812">Transmembrane</keyword>
<sequence length="130" mass="14877">MESAARHKLRTPLMAHPSSLFTLIQILKKTMKPLWTKIAIMVEPTFSLWIITYASLGHQAMRTYTITQKGFQNPLNRQFICWDLLVKATSEDKDKAAASLADKIKVLQDNQDLKAQVLEYVWKGCMPIRG</sequence>
<gene>
    <name evidence="2" type="ORF">SERLA73DRAFT_148967</name>
</gene>
<accession>F8PH89</accession>
<dbReference type="AlphaFoldDB" id="F8PH89"/>
<evidence type="ECO:0000313" key="2">
    <source>
        <dbReference type="EMBL" id="EGO04473.1"/>
    </source>
</evidence>
<feature type="transmembrane region" description="Helical" evidence="1">
    <location>
        <begin position="34"/>
        <end position="56"/>
    </location>
</feature>
<evidence type="ECO:0000313" key="3">
    <source>
        <dbReference type="Proteomes" id="UP000008063"/>
    </source>
</evidence>
<keyword evidence="3" id="KW-1185">Reference proteome</keyword>